<evidence type="ECO:0000313" key="2">
    <source>
        <dbReference type="Proteomes" id="UP001059950"/>
    </source>
</evidence>
<protein>
    <submittedName>
        <fullName evidence="1">Uncharacterized protein</fullName>
    </submittedName>
</protein>
<dbReference type="EMBL" id="CP073344">
    <property type="protein sequence ID" value="UTW02805.1"/>
    <property type="molecule type" value="Genomic_DNA"/>
</dbReference>
<reference evidence="1" key="1">
    <citation type="submission" date="2021-04" db="EMBL/GenBank/DDBJ databases">
        <title>Oceanospirillales bacteria with DddD are important DMSP degraders in coastal seawater.</title>
        <authorList>
            <person name="Liu J."/>
        </authorList>
    </citation>
    <scope>NUCLEOTIDE SEQUENCE</scope>
    <source>
        <strain evidence="1">GY6</strain>
    </source>
</reference>
<sequence length="79" mass="9323">MSDVVYIDCFPVRSIVHNIQKKNENSWWVIRRTLGIDGTPLPYGRVVYFSRTFTDAETWISHQKFSYYSINNLKFSVDA</sequence>
<name>A0ABY5GS76_9GAMM</name>
<accession>A0ABY5GS76</accession>
<evidence type="ECO:0000313" key="1">
    <source>
        <dbReference type="EMBL" id="UTW02805.1"/>
    </source>
</evidence>
<keyword evidence="2" id="KW-1185">Reference proteome</keyword>
<dbReference type="Proteomes" id="UP001059950">
    <property type="component" value="Chromosome"/>
</dbReference>
<proteinExistence type="predicted"/>
<organism evidence="1 2">
    <name type="scientific">Amphritea atlantica</name>
    <dbReference type="NCBI Taxonomy" id="355243"/>
    <lineage>
        <taxon>Bacteria</taxon>
        <taxon>Pseudomonadati</taxon>
        <taxon>Pseudomonadota</taxon>
        <taxon>Gammaproteobacteria</taxon>
        <taxon>Oceanospirillales</taxon>
        <taxon>Oceanospirillaceae</taxon>
        <taxon>Amphritea</taxon>
    </lineage>
</organism>
<gene>
    <name evidence="1" type="ORF">KDX31_15870</name>
</gene>